<evidence type="ECO:0000259" key="23">
    <source>
        <dbReference type="PROSITE" id="PS50894"/>
    </source>
</evidence>
<dbReference type="GO" id="GO:0005886">
    <property type="term" value="C:plasma membrane"/>
    <property type="evidence" value="ECO:0007669"/>
    <property type="project" value="UniProtKB-SubCell"/>
</dbReference>
<dbReference type="InterPro" id="IPR036097">
    <property type="entry name" value="HisK_dim/P_sf"/>
</dbReference>
<feature type="transmembrane region" description="Helical" evidence="19">
    <location>
        <begin position="32"/>
        <end position="52"/>
    </location>
</feature>
<evidence type="ECO:0000256" key="4">
    <source>
        <dbReference type="ARBA" id="ARBA00022475"/>
    </source>
</evidence>
<dbReference type="InterPro" id="IPR036890">
    <property type="entry name" value="HATPase_C_sf"/>
</dbReference>
<dbReference type="InterPro" id="IPR036641">
    <property type="entry name" value="HPT_dom_sf"/>
</dbReference>
<gene>
    <name evidence="24" type="ORF">V5E97_25285</name>
</gene>
<keyword evidence="11 19" id="KW-1133">Transmembrane helix</keyword>
<dbReference type="GO" id="GO:0000155">
    <property type="term" value="F:phosphorelay sensor kinase activity"/>
    <property type="evidence" value="ECO:0007669"/>
    <property type="project" value="InterPro"/>
</dbReference>
<feature type="modified residue" description="Phosphohistidine" evidence="16">
    <location>
        <position position="1037"/>
    </location>
</feature>
<dbReference type="SMART" id="SM00387">
    <property type="entry name" value="HATPase_c"/>
    <property type="match status" value="1"/>
</dbReference>
<feature type="modified residue" description="4-aspartylphosphate" evidence="17">
    <location>
        <position position="741"/>
    </location>
</feature>
<dbReference type="EMBL" id="CP155447">
    <property type="protein sequence ID" value="XBH01649.1"/>
    <property type="molecule type" value="Genomic_DNA"/>
</dbReference>
<proteinExistence type="predicted"/>
<dbReference type="SMART" id="SM00388">
    <property type="entry name" value="HisKA"/>
    <property type="match status" value="1"/>
</dbReference>
<dbReference type="PANTHER" id="PTHR45339">
    <property type="entry name" value="HYBRID SIGNAL TRANSDUCTION HISTIDINE KINASE J"/>
    <property type="match status" value="1"/>
</dbReference>
<evidence type="ECO:0000256" key="17">
    <source>
        <dbReference type="PROSITE-ProRule" id="PRU00169"/>
    </source>
</evidence>
<evidence type="ECO:0000259" key="21">
    <source>
        <dbReference type="PROSITE" id="PS50110"/>
    </source>
</evidence>
<keyword evidence="10" id="KW-0067">ATP-binding</keyword>
<evidence type="ECO:0000256" key="3">
    <source>
        <dbReference type="ARBA" id="ARBA00012438"/>
    </source>
</evidence>
<evidence type="ECO:0000259" key="20">
    <source>
        <dbReference type="PROSITE" id="PS50109"/>
    </source>
</evidence>
<protein>
    <recommendedName>
        <fullName evidence="15">Sensory/regulatory protein RpfC</fullName>
        <ecNumber evidence="3">2.7.13.3</ecNumber>
    </recommendedName>
</protein>
<evidence type="ECO:0000256" key="10">
    <source>
        <dbReference type="ARBA" id="ARBA00022840"/>
    </source>
</evidence>
<feature type="transmembrane region" description="Helical" evidence="19">
    <location>
        <begin position="337"/>
        <end position="360"/>
    </location>
</feature>
<comment type="subunit">
    <text evidence="14">At low DSF concentrations, interacts with RpfF.</text>
</comment>
<dbReference type="SUPFAM" id="SSF55874">
    <property type="entry name" value="ATPase domain of HSP90 chaperone/DNA topoisomerase II/histidine kinase"/>
    <property type="match status" value="1"/>
</dbReference>
<evidence type="ECO:0000256" key="18">
    <source>
        <dbReference type="SAM" id="Coils"/>
    </source>
</evidence>
<feature type="domain" description="HAMP" evidence="22">
    <location>
        <begin position="358"/>
        <end position="410"/>
    </location>
</feature>
<evidence type="ECO:0000256" key="19">
    <source>
        <dbReference type="SAM" id="Phobius"/>
    </source>
</evidence>
<evidence type="ECO:0000256" key="2">
    <source>
        <dbReference type="ARBA" id="ARBA00004651"/>
    </source>
</evidence>
<name>A0AAU7C8W4_9BACT</name>
<feature type="domain" description="Response regulatory" evidence="21">
    <location>
        <begin position="687"/>
        <end position="808"/>
    </location>
</feature>
<evidence type="ECO:0000256" key="13">
    <source>
        <dbReference type="ARBA" id="ARBA00023136"/>
    </source>
</evidence>
<keyword evidence="7 19" id="KW-0812">Transmembrane</keyword>
<keyword evidence="8" id="KW-0547">Nucleotide-binding</keyword>
<keyword evidence="6" id="KW-0808">Transferase</keyword>
<evidence type="ECO:0000256" key="11">
    <source>
        <dbReference type="ARBA" id="ARBA00022989"/>
    </source>
</evidence>
<dbReference type="InterPro" id="IPR008207">
    <property type="entry name" value="Sig_transdc_His_kin_Hpt_dom"/>
</dbReference>
<dbReference type="InterPro" id="IPR005467">
    <property type="entry name" value="His_kinase_dom"/>
</dbReference>
<dbReference type="PROSITE" id="PS50110">
    <property type="entry name" value="RESPONSE_REGULATORY"/>
    <property type="match status" value="2"/>
</dbReference>
<dbReference type="InterPro" id="IPR003594">
    <property type="entry name" value="HATPase_dom"/>
</dbReference>
<dbReference type="CDD" id="cd16922">
    <property type="entry name" value="HATPase_EvgS-ArcB-TorS-like"/>
    <property type="match status" value="1"/>
</dbReference>
<keyword evidence="9" id="KW-0418">Kinase</keyword>
<feature type="modified residue" description="4-aspartylphosphate" evidence="17">
    <location>
        <position position="889"/>
    </location>
</feature>
<evidence type="ECO:0000256" key="8">
    <source>
        <dbReference type="ARBA" id="ARBA00022741"/>
    </source>
</evidence>
<accession>A0AAU7C8W4</accession>
<dbReference type="Gene3D" id="6.10.340.10">
    <property type="match status" value="1"/>
</dbReference>
<evidence type="ECO:0000256" key="16">
    <source>
        <dbReference type="PROSITE-ProRule" id="PRU00110"/>
    </source>
</evidence>
<dbReference type="InterPro" id="IPR011006">
    <property type="entry name" value="CheY-like_superfamily"/>
</dbReference>
<keyword evidence="12" id="KW-0902">Two-component regulatory system</keyword>
<dbReference type="Gene3D" id="1.20.120.160">
    <property type="entry name" value="HPT domain"/>
    <property type="match status" value="1"/>
</dbReference>
<feature type="coiled-coil region" evidence="18">
    <location>
        <begin position="412"/>
        <end position="439"/>
    </location>
</feature>
<dbReference type="SUPFAM" id="SSF47226">
    <property type="entry name" value="Histidine-containing phosphotransfer domain, HPT domain"/>
    <property type="match status" value="1"/>
</dbReference>
<feature type="domain" description="Response regulatory" evidence="21">
    <location>
        <begin position="840"/>
        <end position="958"/>
    </location>
</feature>
<dbReference type="CDD" id="cd17546">
    <property type="entry name" value="REC_hyHK_CKI1_RcsC-like"/>
    <property type="match status" value="1"/>
</dbReference>
<dbReference type="InterPro" id="IPR003661">
    <property type="entry name" value="HisK_dim/P_dom"/>
</dbReference>
<evidence type="ECO:0000256" key="6">
    <source>
        <dbReference type="ARBA" id="ARBA00022679"/>
    </source>
</evidence>
<dbReference type="Gene3D" id="3.40.50.2300">
    <property type="match status" value="2"/>
</dbReference>
<keyword evidence="18" id="KW-0175">Coiled coil</keyword>
<evidence type="ECO:0000259" key="22">
    <source>
        <dbReference type="PROSITE" id="PS50885"/>
    </source>
</evidence>
<evidence type="ECO:0000313" key="24">
    <source>
        <dbReference type="EMBL" id="XBH01649.1"/>
    </source>
</evidence>
<dbReference type="GO" id="GO:0005524">
    <property type="term" value="F:ATP binding"/>
    <property type="evidence" value="ECO:0007669"/>
    <property type="project" value="UniProtKB-KW"/>
</dbReference>
<organism evidence="24">
    <name type="scientific">Singulisphaera sp. Ch08</name>
    <dbReference type="NCBI Taxonomy" id="3120278"/>
    <lineage>
        <taxon>Bacteria</taxon>
        <taxon>Pseudomonadati</taxon>
        <taxon>Planctomycetota</taxon>
        <taxon>Planctomycetia</taxon>
        <taxon>Isosphaerales</taxon>
        <taxon>Isosphaeraceae</taxon>
        <taxon>Singulisphaera</taxon>
    </lineage>
</organism>
<evidence type="ECO:0000256" key="1">
    <source>
        <dbReference type="ARBA" id="ARBA00000085"/>
    </source>
</evidence>
<dbReference type="Gene3D" id="3.30.565.10">
    <property type="entry name" value="Histidine kinase-like ATPase, C-terminal domain"/>
    <property type="match status" value="1"/>
</dbReference>
<dbReference type="InterPro" id="IPR001789">
    <property type="entry name" value="Sig_transdc_resp-reg_receiver"/>
</dbReference>
<dbReference type="Pfam" id="PF00512">
    <property type="entry name" value="HisKA"/>
    <property type="match status" value="1"/>
</dbReference>
<dbReference type="CDD" id="cd00156">
    <property type="entry name" value="REC"/>
    <property type="match status" value="1"/>
</dbReference>
<dbReference type="PANTHER" id="PTHR45339:SF1">
    <property type="entry name" value="HYBRID SIGNAL TRANSDUCTION HISTIDINE KINASE J"/>
    <property type="match status" value="1"/>
</dbReference>
<dbReference type="FunFam" id="3.30.565.10:FF:000010">
    <property type="entry name" value="Sensor histidine kinase RcsC"/>
    <property type="match status" value="1"/>
</dbReference>
<dbReference type="SUPFAM" id="SSF47384">
    <property type="entry name" value="Homodimeric domain of signal transducing histidine kinase"/>
    <property type="match status" value="1"/>
</dbReference>
<evidence type="ECO:0000256" key="12">
    <source>
        <dbReference type="ARBA" id="ARBA00023012"/>
    </source>
</evidence>
<dbReference type="EC" id="2.7.13.3" evidence="3"/>
<sequence>MIANSGSVPDRQPWLMAPAVAVMNRLTYPRKFALVSLLFVMPLALVMGLLISEMDARIEFARKEIQGARYLRPLRQLFEHVLQSRTLAHAYGNGKVSLRPALVGKQAEISEDLETLRTIERELGRNLRTTSKHDALRENARFLREKLLKLESGDSDELHRQLLAEIRGLNAYVSNTSNLILDTDLDSYYLVDTILLALAEGQDLLALASSLGKGVVKGRTPTGEEKTEFISLSSLLRSNGEATRRGLDVAFRNNPAANLKTNLGPPLRDHQVATEALLNAIDGEVIRSEAIAIQPADYDRLVQNSLEANYSLWDRAVVNLEGLLQARIDGLTRKKHLVEAFAAVMLLLVAYLLLAIYLGILATVRRLREASERMLGGAVDQHVILETRDELGQVATAFNNIATRLRAEWAQAREESARARAAEAEVRVAKDAAELATQAKSTFLATMSHEIRTPMNAIIGMTELTLDTDLTPEQRQYLGLVKESSESLLTLINDILDLSKIEAGKLDLESIDFSLHESLGNTMKALALRAHKKRLELAYHIAPDVPETLVGDPGRLRQVVVNLVGNAIKFTEHGEVVVRVEKESQTADEVCLHFRVTDTGVGIPRERQDLIFEAFTQADSSTTRQYGGTGLGLTISSRLVALMRGRVWVESEAGQGSTFHFTVRLSVRKDPGITRDSAGSTLVDNLSVLVVDDNATNRLILEEILTKWHMRPKAVEDGPTALAEMKRAAATGDPYALVLADAMMPGMDGFTLLEQIKAHPELARSTLMMLSSADQSGDVARCRRLGVDAYLVKPIKRSELLDAIVTSLGTAGGADGRGDLASRVHRLEPGDLSARSQRLRILLVEDNAVNQTLATIMLEKRGHNVIVAGNGKEALAALEKQEFDLILMDVQMPEMDGLEATACIRAKERGTGRHIPIVAMTAHAIKGDREHCLQAGMDGYVSKPIEVGDLLQAIAAVAPKTTAGLISPEGRSEAPPPPNRPESVLLDRNALLQRVGGSWENVEKLVAVFQGEVSQSMAEIRAAIDCGEATKIERTAHSLKGAIGVFGKSAAYNAAETLESMGNAGELTEIGDVYHSLEKLVHELELALAEFVPRSNDPDNL</sequence>
<dbReference type="AlphaFoldDB" id="A0AAU7C8W4"/>
<evidence type="ECO:0000256" key="14">
    <source>
        <dbReference type="ARBA" id="ARBA00064003"/>
    </source>
</evidence>
<dbReference type="SUPFAM" id="SSF52172">
    <property type="entry name" value="CheY-like"/>
    <property type="match status" value="2"/>
</dbReference>
<dbReference type="SMART" id="SM00448">
    <property type="entry name" value="REC"/>
    <property type="match status" value="2"/>
</dbReference>
<keyword evidence="13 19" id="KW-0472">Membrane</keyword>
<evidence type="ECO:0000256" key="9">
    <source>
        <dbReference type="ARBA" id="ARBA00022777"/>
    </source>
</evidence>
<dbReference type="InterPro" id="IPR004358">
    <property type="entry name" value="Sig_transdc_His_kin-like_C"/>
</dbReference>
<dbReference type="PRINTS" id="PR00344">
    <property type="entry name" value="BCTRLSENSOR"/>
</dbReference>
<dbReference type="SMART" id="SM00304">
    <property type="entry name" value="HAMP"/>
    <property type="match status" value="1"/>
</dbReference>
<dbReference type="InterPro" id="IPR003660">
    <property type="entry name" value="HAMP_dom"/>
</dbReference>
<reference evidence="24" key="1">
    <citation type="submission" date="2024-05" db="EMBL/GenBank/DDBJ databases">
        <title>Planctomycetes of the genus Singulisphaera possess chitinolytic capabilities.</title>
        <authorList>
            <person name="Ivanova A."/>
        </authorList>
    </citation>
    <scope>NUCLEOTIDE SEQUENCE</scope>
    <source>
        <strain evidence="24">Ch08T</strain>
    </source>
</reference>
<dbReference type="Pfam" id="PF00072">
    <property type="entry name" value="Response_reg"/>
    <property type="match status" value="2"/>
</dbReference>
<dbReference type="CDD" id="cd00082">
    <property type="entry name" value="HisKA"/>
    <property type="match status" value="1"/>
</dbReference>
<feature type="domain" description="Histidine kinase" evidence="20">
    <location>
        <begin position="446"/>
        <end position="667"/>
    </location>
</feature>
<comment type="subcellular location">
    <subcellularLocation>
        <location evidence="2">Cell membrane</location>
        <topology evidence="2">Multi-pass membrane protein</topology>
    </subcellularLocation>
</comment>
<dbReference type="Pfam" id="PF02518">
    <property type="entry name" value="HATPase_c"/>
    <property type="match status" value="1"/>
</dbReference>
<dbReference type="Gene3D" id="1.10.287.130">
    <property type="match status" value="1"/>
</dbReference>
<dbReference type="Pfam" id="PF01627">
    <property type="entry name" value="Hpt"/>
    <property type="match status" value="1"/>
</dbReference>
<dbReference type="PROSITE" id="PS50885">
    <property type="entry name" value="HAMP"/>
    <property type="match status" value="1"/>
</dbReference>
<dbReference type="RefSeq" id="WP_406694393.1">
    <property type="nucleotide sequence ID" value="NZ_CP155447.1"/>
</dbReference>
<dbReference type="CDD" id="cd06225">
    <property type="entry name" value="HAMP"/>
    <property type="match status" value="1"/>
</dbReference>
<dbReference type="PROSITE" id="PS50109">
    <property type="entry name" value="HIS_KIN"/>
    <property type="match status" value="1"/>
</dbReference>
<keyword evidence="4" id="KW-1003">Cell membrane</keyword>
<feature type="domain" description="HPt" evidence="23">
    <location>
        <begin position="998"/>
        <end position="1091"/>
    </location>
</feature>
<comment type="catalytic activity">
    <reaction evidence="1">
        <text>ATP + protein L-histidine = ADP + protein N-phospho-L-histidine.</text>
        <dbReference type="EC" id="2.7.13.3"/>
    </reaction>
</comment>
<evidence type="ECO:0000256" key="7">
    <source>
        <dbReference type="ARBA" id="ARBA00022692"/>
    </source>
</evidence>
<evidence type="ECO:0000256" key="15">
    <source>
        <dbReference type="ARBA" id="ARBA00068150"/>
    </source>
</evidence>
<dbReference type="FunFam" id="1.10.287.130:FF:000002">
    <property type="entry name" value="Two-component osmosensing histidine kinase"/>
    <property type="match status" value="1"/>
</dbReference>
<evidence type="ECO:0000256" key="5">
    <source>
        <dbReference type="ARBA" id="ARBA00022553"/>
    </source>
</evidence>
<dbReference type="Pfam" id="PF00672">
    <property type="entry name" value="HAMP"/>
    <property type="match status" value="1"/>
</dbReference>
<dbReference type="PROSITE" id="PS50894">
    <property type="entry name" value="HPT"/>
    <property type="match status" value="1"/>
</dbReference>
<keyword evidence="5 17" id="KW-0597">Phosphoprotein</keyword>